<name>A0A1T4VCB0_9GAMM</name>
<reference evidence="3" key="2">
    <citation type="submission" date="2017-02" db="EMBL/GenBank/DDBJ databases">
        <authorList>
            <person name="Varghese N."/>
            <person name="Submissions S."/>
        </authorList>
    </citation>
    <scope>NUCLEOTIDE SEQUENCE [LARGE SCALE GENOMIC DNA]</scope>
    <source>
        <strain evidence="3">DSM 3072</strain>
    </source>
</reference>
<dbReference type="PANTHER" id="PTHR33408">
    <property type="entry name" value="TRANSPOSASE"/>
    <property type="match status" value="1"/>
</dbReference>
<proteinExistence type="predicted"/>
<evidence type="ECO:0000313" key="2">
    <source>
        <dbReference type="EMBL" id="SKA63685.1"/>
    </source>
</evidence>
<dbReference type="AlphaFoldDB" id="A0A1T4VCB0"/>
<reference evidence="1" key="1">
    <citation type="submission" date="2017-02" db="EMBL/GenBank/DDBJ databases">
        <authorList>
            <person name="Peterson S.W."/>
        </authorList>
    </citation>
    <scope>NUCLEOTIDE SEQUENCE [LARGE SCALE GENOMIC DNA]</scope>
    <source>
        <strain evidence="1">DSM 3072</strain>
    </source>
</reference>
<protein>
    <recommendedName>
        <fullName evidence="4">Transposase</fullName>
    </recommendedName>
</protein>
<evidence type="ECO:0008006" key="4">
    <source>
        <dbReference type="Google" id="ProtNLM"/>
    </source>
</evidence>
<feature type="non-terminal residue" evidence="1">
    <location>
        <position position="60"/>
    </location>
</feature>
<dbReference type="PANTHER" id="PTHR33408:SF2">
    <property type="entry name" value="TRANSPOSASE DDE DOMAIN-CONTAINING PROTEIN"/>
    <property type="match status" value="1"/>
</dbReference>
<evidence type="ECO:0000313" key="1">
    <source>
        <dbReference type="EMBL" id="SKA62543.1"/>
    </source>
</evidence>
<dbReference type="EMBL" id="FUXX01000022">
    <property type="protein sequence ID" value="SKA63685.1"/>
    <property type="molecule type" value="Genomic_DNA"/>
</dbReference>
<sequence length="60" mass="6670">MDKEDLFKPYIQDDLALLPPCIGDFISPSDPVRLVSTIVDKLDISNILKDYKGGGTTSYH</sequence>
<organism evidence="1 3">
    <name type="scientific">Succinivibrio dextrinosolvens DSM 3072</name>
    <dbReference type="NCBI Taxonomy" id="1123324"/>
    <lineage>
        <taxon>Bacteria</taxon>
        <taxon>Pseudomonadati</taxon>
        <taxon>Pseudomonadota</taxon>
        <taxon>Gammaproteobacteria</taxon>
        <taxon>Aeromonadales</taxon>
        <taxon>Succinivibrionaceae</taxon>
        <taxon>Succinivibrio</taxon>
    </lineage>
</organism>
<dbReference type="EMBL" id="FUXX01000019">
    <property type="protein sequence ID" value="SKA62543.1"/>
    <property type="molecule type" value="Genomic_DNA"/>
</dbReference>
<accession>A0A1T4VCB0</accession>
<evidence type="ECO:0000313" key="3">
    <source>
        <dbReference type="Proteomes" id="UP000242432"/>
    </source>
</evidence>
<keyword evidence="3" id="KW-1185">Reference proteome</keyword>
<dbReference type="Proteomes" id="UP000242432">
    <property type="component" value="Unassembled WGS sequence"/>
</dbReference>
<gene>
    <name evidence="1" type="ORF">SAMN02745213_01270</name>
    <name evidence="2" type="ORF">SAMN02745213_01437</name>
</gene>